<proteinExistence type="inferred from homology"/>
<dbReference type="AlphaFoldDB" id="A0A7W7FSX0"/>
<sequence>MSRPQAVVLDIEGTTSPLSAVHDQLFPYARARVADWLSGHRGTPEATEVVEGVRAELGQPGASEAEVVAALVGWIDQDVKARPLKQLQGLIWHSGFQAGELRGQVYSDVPVALKSWQAAGLGLHIYSSGSVAAQRDWFRHSDHGDLSGQLSGHFDLTTAGPKREAASYRRISEALGVPAGATLFLSDVTAELDAAVEAGWQAVGVRRPGEAHGPDGDHRWITEFGELDLS</sequence>
<comment type="pathway">
    <text evidence="4">Amino-acid biosynthesis; L-methionine biosynthesis via salvage pathway; L-methionine from S-methyl-5-thio-alpha-D-ribose 1-phosphate: step 4/6.</text>
</comment>
<comment type="catalytic activity">
    <reaction evidence="4">
        <text>5-methylsulfanyl-2,3-dioxopentyl phosphate + H2O = 1,2-dihydroxy-5-(methylsulfanyl)pent-1-en-3-one + phosphate</text>
        <dbReference type="Rhea" id="RHEA:21700"/>
        <dbReference type="ChEBI" id="CHEBI:15377"/>
        <dbReference type="ChEBI" id="CHEBI:43474"/>
        <dbReference type="ChEBI" id="CHEBI:49252"/>
        <dbReference type="ChEBI" id="CHEBI:58828"/>
        <dbReference type="EC" id="3.1.3.77"/>
    </reaction>
</comment>
<dbReference type="GO" id="GO:0000287">
    <property type="term" value="F:magnesium ion binding"/>
    <property type="evidence" value="ECO:0007669"/>
    <property type="project" value="UniProtKB-UniRule"/>
</dbReference>
<dbReference type="HAMAP" id="MF_01681">
    <property type="entry name" value="Salvage_MtnC"/>
    <property type="match status" value="1"/>
</dbReference>
<evidence type="ECO:0000256" key="1">
    <source>
        <dbReference type="ARBA" id="ARBA00022605"/>
    </source>
</evidence>
<dbReference type="Gene3D" id="1.10.720.60">
    <property type="match status" value="1"/>
</dbReference>
<dbReference type="GO" id="GO:0043716">
    <property type="term" value="F:2-hydroxy-3-keto-5-methylthiopentenyl-1-phosphate phosphatase activity"/>
    <property type="evidence" value="ECO:0007669"/>
    <property type="project" value="UniProtKB-UniRule"/>
</dbReference>
<comment type="similarity">
    <text evidence="4">Belongs to the HAD-like hydrolase superfamily. MasA/MtnC family.</text>
</comment>
<keyword evidence="2 4" id="KW-0378">Hydrolase</keyword>
<comment type="caution">
    <text evidence="5">The sequence shown here is derived from an EMBL/GenBank/DDBJ whole genome shotgun (WGS) entry which is preliminary data.</text>
</comment>
<comment type="subunit">
    <text evidence="4">Monomer.</text>
</comment>
<dbReference type="GO" id="GO:0043874">
    <property type="term" value="F:acireductone synthase activity"/>
    <property type="evidence" value="ECO:0007669"/>
    <property type="project" value="UniProtKB-EC"/>
</dbReference>
<dbReference type="RefSeq" id="WP_185002242.1">
    <property type="nucleotide sequence ID" value="NZ_BAAAUI010000095.1"/>
</dbReference>
<dbReference type="PANTHER" id="PTHR20371">
    <property type="entry name" value="ENOLASE-PHOSPHATASE E1"/>
    <property type="match status" value="1"/>
</dbReference>
<comment type="cofactor">
    <cofactor evidence="4">
        <name>Mg(2+)</name>
        <dbReference type="ChEBI" id="CHEBI:18420"/>
    </cofactor>
    <text evidence="4">Binds 1 Mg(2+) ion per subunit.</text>
</comment>
<name>A0A7W7FSX0_9PSEU</name>
<organism evidence="5 6">
    <name type="scientific">Crossiella cryophila</name>
    <dbReference type="NCBI Taxonomy" id="43355"/>
    <lineage>
        <taxon>Bacteria</taxon>
        <taxon>Bacillati</taxon>
        <taxon>Actinomycetota</taxon>
        <taxon>Actinomycetes</taxon>
        <taxon>Pseudonocardiales</taxon>
        <taxon>Pseudonocardiaceae</taxon>
        <taxon>Crossiella</taxon>
    </lineage>
</organism>
<keyword evidence="4" id="KW-0479">Metal-binding</keyword>
<dbReference type="GO" id="GO:0043715">
    <property type="term" value="F:2,3-diketo-5-methylthiopentyl-1-phosphate enolase activity"/>
    <property type="evidence" value="ECO:0007669"/>
    <property type="project" value="UniProtKB-UniRule"/>
</dbReference>
<dbReference type="Gene3D" id="3.40.50.1000">
    <property type="entry name" value="HAD superfamily/HAD-like"/>
    <property type="match status" value="1"/>
</dbReference>
<dbReference type="SFLD" id="SFLDG01133">
    <property type="entry name" value="C1.5.4:_Enolase-phosphatase_Li"/>
    <property type="match status" value="1"/>
</dbReference>
<dbReference type="Proteomes" id="UP000533598">
    <property type="component" value="Unassembled WGS sequence"/>
</dbReference>
<dbReference type="InterPro" id="IPR023943">
    <property type="entry name" value="Enolase-ppase_E1"/>
</dbReference>
<protein>
    <recommendedName>
        <fullName evidence="4">Enolase-phosphatase E1</fullName>
        <ecNumber evidence="4">3.1.3.77</ecNumber>
    </recommendedName>
    <alternativeName>
        <fullName evidence="4">2,3-diketo-5-methylthio-1-phosphopentane phosphatase</fullName>
    </alternativeName>
</protein>
<dbReference type="EC" id="3.1.3.77" evidence="4"/>
<dbReference type="InterPro" id="IPR023214">
    <property type="entry name" value="HAD_sf"/>
</dbReference>
<gene>
    <name evidence="4" type="primary">mtnC</name>
    <name evidence="5" type="ORF">HNR67_002533</name>
</gene>
<keyword evidence="6" id="KW-1185">Reference proteome</keyword>
<evidence type="ECO:0000256" key="2">
    <source>
        <dbReference type="ARBA" id="ARBA00022801"/>
    </source>
</evidence>
<comment type="function">
    <text evidence="4">Bifunctional enzyme that catalyzes the enolization of 2,3-diketo-5-methylthiopentyl-1-phosphate (DK-MTP-1-P) into the intermediate 2-hydroxy-3-keto-5-methylthiopentenyl-1-phosphate (HK-MTPenyl-1-P), which is then dephosphorylated to form the acireductone 1,2-dihydroxy-3-keto-5-methylthiopentene (DHK-MTPene).</text>
</comment>
<dbReference type="PANTHER" id="PTHR20371:SF1">
    <property type="entry name" value="ENOLASE-PHOSPHATASE E1"/>
    <property type="match status" value="1"/>
</dbReference>
<evidence type="ECO:0000313" key="5">
    <source>
        <dbReference type="EMBL" id="MBB4676415.1"/>
    </source>
</evidence>
<accession>A0A7W7FSX0</accession>
<dbReference type="SFLD" id="SFLDS00003">
    <property type="entry name" value="Haloacid_Dehalogenase"/>
    <property type="match status" value="1"/>
</dbReference>
<evidence type="ECO:0000256" key="3">
    <source>
        <dbReference type="ARBA" id="ARBA00023167"/>
    </source>
</evidence>
<dbReference type="EMBL" id="JACHMH010000001">
    <property type="protein sequence ID" value="MBB4676415.1"/>
    <property type="molecule type" value="Genomic_DNA"/>
</dbReference>
<dbReference type="SUPFAM" id="SSF56784">
    <property type="entry name" value="HAD-like"/>
    <property type="match status" value="1"/>
</dbReference>
<evidence type="ECO:0000256" key="4">
    <source>
        <dbReference type="HAMAP-Rule" id="MF_01681"/>
    </source>
</evidence>
<keyword evidence="1 4" id="KW-0028">Amino-acid biosynthesis</keyword>
<dbReference type="CDD" id="cd01629">
    <property type="entry name" value="HAD_EP"/>
    <property type="match status" value="1"/>
</dbReference>
<dbReference type="UniPathway" id="UPA00904">
    <property type="reaction ID" value="UER00876"/>
</dbReference>
<dbReference type="Pfam" id="PF00702">
    <property type="entry name" value="Hydrolase"/>
    <property type="match status" value="1"/>
</dbReference>
<dbReference type="GO" id="GO:0019509">
    <property type="term" value="P:L-methionine salvage from methylthioadenosine"/>
    <property type="evidence" value="ECO:0007669"/>
    <property type="project" value="UniProtKB-UniRule"/>
</dbReference>
<reference evidence="5 6" key="1">
    <citation type="submission" date="2020-08" db="EMBL/GenBank/DDBJ databases">
        <title>Sequencing the genomes of 1000 actinobacteria strains.</title>
        <authorList>
            <person name="Klenk H.-P."/>
        </authorList>
    </citation>
    <scope>NUCLEOTIDE SEQUENCE [LARGE SCALE GENOMIC DNA]</scope>
    <source>
        <strain evidence="5 6">DSM 44230</strain>
    </source>
</reference>
<evidence type="ECO:0000313" key="6">
    <source>
        <dbReference type="Proteomes" id="UP000533598"/>
    </source>
</evidence>
<dbReference type="InterPro" id="IPR036412">
    <property type="entry name" value="HAD-like_sf"/>
</dbReference>
<dbReference type="NCBIfam" id="TIGR01691">
    <property type="entry name" value="enolase-ppase"/>
    <property type="match status" value="1"/>
</dbReference>
<keyword evidence="4" id="KW-0460">Magnesium</keyword>
<dbReference type="SFLD" id="SFLDG01129">
    <property type="entry name" value="C1.5:_HAD__Beta-PGM__Phosphata"/>
    <property type="match status" value="1"/>
</dbReference>
<comment type="pathway">
    <text evidence="4">Amino-acid biosynthesis; L-methionine biosynthesis via salvage pathway; L-methionine from S-methyl-5-thio-alpha-D-ribose 1-phosphate: step 3/6.</text>
</comment>
<keyword evidence="3 4" id="KW-0486">Methionine biosynthesis</keyword>